<dbReference type="InterPro" id="IPR036388">
    <property type="entry name" value="WH-like_DNA-bd_sf"/>
</dbReference>
<dbReference type="EMBL" id="DQ882591">
    <property type="protein sequence ID" value="ABI95925.1"/>
    <property type="molecule type" value="Genomic_DNA"/>
</dbReference>
<evidence type="ECO:0000259" key="1">
    <source>
        <dbReference type="Pfam" id="PF09012"/>
    </source>
</evidence>
<name>Q06HJ6_COXBE</name>
<dbReference type="AlphaFoldDB" id="Q06HJ6"/>
<dbReference type="Pfam" id="PF09012">
    <property type="entry name" value="FeoC"/>
    <property type="match status" value="1"/>
</dbReference>
<dbReference type="InterPro" id="IPR015102">
    <property type="entry name" value="Tscrpt_reg_HTH_FeoC"/>
</dbReference>
<protein>
    <recommendedName>
        <fullName evidence="1">Transcriptional regulator HTH-type FeoC domain-containing protein</fullName>
    </recommendedName>
</protein>
<dbReference type="SUPFAM" id="SSF46785">
    <property type="entry name" value="Winged helix' DNA-binding domain"/>
    <property type="match status" value="1"/>
</dbReference>
<sequence>MLLSLKAFLKERQSANLQELSLHFCKQPETMRCLLAHWIRKGKIRCQEKPAGCGTKCQRCQPQFVEIYRWVE</sequence>
<dbReference type="RefSeq" id="WP_005770388.1">
    <property type="nucleotide sequence ID" value="NZ_CCAK010000017.1"/>
</dbReference>
<accession>Q06HJ6</accession>
<proteinExistence type="predicted"/>
<reference evidence="2" key="1">
    <citation type="submission" date="2006-08" db="EMBL/GenBank/DDBJ databases">
        <title>Use of IS1111 Insertion Sequences for Differentiation of Coxiella burnetii Isolates.</title>
        <authorList>
            <person name="Denison A.M."/>
            <person name="Thompson H.A."/>
            <person name="Massung R.F."/>
        </authorList>
    </citation>
    <scope>NUCLEOTIDE SEQUENCE</scope>
    <source>
        <strain evidence="2">KAV Q154</strain>
    </source>
</reference>
<dbReference type="InterPro" id="IPR036390">
    <property type="entry name" value="WH_DNA-bd_sf"/>
</dbReference>
<feature type="domain" description="Transcriptional regulator HTH-type FeoC" evidence="1">
    <location>
        <begin position="1"/>
        <end position="69"/>
    </location>
</feature>
<dbReference type="Gene3D" id="1.10.10.10">
    <property type="entry name" value="Winged helix-like DNA-binding domain superfamily/Winged helix DNA-binding domain"/>
    <property type="match status" value="1"/>
</dbReference>
<organism evidence="2">
    <name type="scientific">Coxiella burnetii</name>
    <dbReference type="NCBI Taxonomy" id="777"/>
    <lineage>
        <taxon>Bacteria</taxon>
        <taxon>Pseudomonadati</taxon>
        <taxon>Pseudomonadota</taxon>
        <taxon>Gammaproteobacteria</taxon>
        <taxon>Legionellales</taxon>
        <taxon>Coxiellaceae</taxon>
        <taxon>Coxiella</taxon>
    </lineage>
</organism>
<evidence type="ECO:0000313" key="2">
    <source>
        <dbReference type="EMBL" id="ABI95925.1"/>
    </source>
</evidence>